<sequence length="41" mass="4737">LKRVTRTVRRLCAILEEEPMLPSAISRIPNAYTIKSIQIVR</sequence>
<reference evidence="1" key="1">
    <citation type="submission" date="2017-02" db="UniProtKB">
        <authorList>
            <consortium name="WormBaseParasite"/>
        </authorList>
    </citation>
    <scope>IDENTIFICATION</scope>
</reference>
<protein>
    <submittedName>
        <fullName evidence="1">SOCS box domain-containing protein</fullName>
    </submittedName>
</protein>
<accession>A0A0N4WUI7</accession>
<dbReference type="AlphaFoldDB" id="A0A0N4WUI7"/>
<proteinExistence type="predicted"/>
<evidence type="ECO:0000313" key="1">
    <source>
        <dbReference type="WBParaSite" id="HPLM_0001531501-mRNA-1"/>
    </source>
</evidence>
<dbReference type="WBParaSite" id="HPLM_0001531501-mRNA-1">
    <property type="protein sequence ID" value="HPLM_0001531501-mRNA-1"/>
    <property type="gene ID" value="HPLM_0001531501"/>
</dbReference>
<name>A0A0N4WUI7_HAEPC</name>
<organism evidence="1">
    <name type="scientific">Haemonchus placei</name>
    <name type="common">Barber's pole worm</name>
    <dbReference type="NCBI Taxonomy" id="6290"/>
    <lineage>
        <taxon>Eukaryota</taxon>
        <taxon>Metazoa</taxon>
        <taxon>Ecdysozoa</taxon>
        <taxon>Nematoda</taxon>
        <taxon>Chromadorea</taxon>
        <taxon>Rhabditida</taxon>
        <taxon>Rhabditina</taxon>
        <taxon>Rhabditomorpha</taxon>
        <taxon>Strongyloidea</taxon>
        <taxon>Trichostrongylidae</taxon>
        <taxon>Haemonchus</taxon>
    </lineage>
</organism>